<sequence>MEQQGEGLFDFDSAKDDVNRRAIAIGFALIVFSGFVDWYEIETKLSDSDYSESSDVKVSGEDIRDGIDNAK</sequence>
<reference evidence="1" key="1">
    <citation type="submission" date="2018-05" db="EMBL/GenBank/DDBJ databases">
        <authorList>
            <person name="Lanie J.A."/>
            <person name="Ng W.-L."/>
            <person name="Kazmierczak K.M."/>
            <person name="Andrzejewski T.M."/>
            <person name="Davidsen T.M."/>
            <person name="Wayne K.J."/>
            <person name="Tettelin H."/>
            <person name="Glass J.I."/>
            <person name="Rusch D."/>
            <person name="Podicherti R."/>
            <person name="Tsui H.-C.T."/>
            <person name="Winkler M.E."/>
        </authorList>
    </citation>
    <scope>NUCLEOTIDE SEQUENCE</scope>
</reference>
<dbReference type="AlphaFoldDB" id="A0A382UN66"/>
<name>A0A382UN66_9ZZZZ</name>
<evidence type="ECO:0000313" key="1">
    <source>
        <dbReference type="EMBL" id="SVD35622.1"/>
    </source>
</evidence>
<proteinExistence type="predicted"/>
<accession>A0A382UN66</accession>
<feature type="non-terminal residue" evidence="1">
    <location>
        <position position="71"/>
    </location>
</feature>
<dbReference type="EMBL" id="UINC01145471">
    <property type="protein sequence ID" value="SVD35622.1"/>
    <property type="molecule type" value="Genomic_DNA"/>
</dbReference>
<organism evidence="1">
    <name type="scientific">marine metagenome</name>
    <dbReference type="NCBI Taxonomy" id="408172"/>
    <lineage>
        <taxon>unclassified sequences</taxon>
        <taxon>metagenomes</taxon>
        <taxon>ecological metagenomes</taxon>
    </lineage>
</organism>
<gene>
    <name evidence="1" type="ORF">METZ01_LOCUS388476</name>
</gene>
<protein>
    <submittedName>
        <fullName evidence="1">Uncharacterized protein</fullName>
    </submittedName>
</protein>